<feature type="domain" description="PepSY" evidence="3">
    <location>
        <begin position="76"/>
        <end position="140"/>
    </location>
</feature>
<evidence type="ECO:0000256" key="2">
    <source>
        <dbReference type="SAM" id="SignalP"/>
    </source>
</evidence>
<dbReference type="InterPro" id="IPR025711">
    <property type="entry name" value="PepSY"/>
</dbReference>
<feature type="region of interest" description="Disordered" evidence="1">
    <location>
        <begin position="89"/>
        <end position="114"/>
    </location>
</feature>
<feature type="signal peptide" evidence="2">
    <location>
        <begin position="1"/>
        <end position="25"/>
    </location>
</feature>
<gene>
    <name evidence="4" type="ORF">GCM10009613_20960</name>
</gene>
<sequence length="147" mass="14893">MRTRTTVAAVAATGLLLIGGGTALALGSGSGATQAPVAPTAATAPELPASGSVPDPAPGAAPGAGPAPVAPQPAVDRATAERIALELAGGGRVTEVEFDRADRDDDDDRDDRDHWEIDIRDGAVEHEIDVDAATGEILDHDIDRDDD</sequence>
<comment type="caution">
    <text evidence="4">The sequence shown here is derived from an EMBL/GenBank/DDBJ whole genome shotgun (WGS) entry which is preliminary data.</text>
</comment>
<dbReference type="Gene3D" id="3.10.450.40">
    <property type="match status" value="1"/>
</dbReference>
<protein>
    <recommendedName>
        <fullName evidence="3">PepSY domain-containing protein</fullName>
    </recommendedName>
</protein>
<name>A0ABN1XUT8_9PSEU</name>
<dbReference type="Pfam" id="PF03413">
    <property type="entry name" value="PepSY"/>
    <property type="match status" value="1"/>
</dbReference>
<evidence type="ECO:0000259" key="3">
    <source>
        <dbReference type="Pfam" id="PF03413"/>
    </source>
</evidence>
<evidence type="ECO:0000256" key="1">
    <source>
        <dbReference type="SAM" id="MobiDB-lite"/>
    </source>
</evidence>
<keyword evidence="5" id="KW-1185">Reference proteome</keyword>
<accession>A0ABN1XUT8</accession>
<feature type="region of interest" description="Disordered" evidence="1">
    <location>
        <begin position="26"/>
        <end position="76"/>
    </location>
</feature>
<keyword evidence="2" id="KW-0732">Signal</keyword>
<evidence type="ECO:0000313" key="5">
    <source>
        <dbReference type="Proteomes" id="UP001501414"/>
    </source>
</evidence>
<feature type="compositionally biased region" description="Basic and acidic residues" evidence="1">
    <location>
        <begin position="94"/>
        <end position="103"/>
    </location>
</feature>
<dbReference type="EMBL" id="BAAAJK010000007">
    <property type="protein sequence ID" value="GAA1386654.1"/>
    <property type="molecule type" value="Genomic_DNA"/>
</dbReference>
<dbReference type="RefSeq" id="WP_344020939.1">
    <property type="nucleotide sequence ID" value="NZ_BAAAJK010000007.1"/>
</dbReference>
<dbReference type="Proteomes" id="UP001501414">
    <property type="component" value="Unassembled WGS sequence"/>
</dbReference>
<proteinExistence type="predicted"/>
<reference evidence="4 5" key="1">
    <citation type="journal article" date="2019" name="Int. J. Syst. Evol. Microbiol.">
        <title>The Global Catalogue of Microorganisms (GCM) 10K type strain sequencing project: providing services to taxonomists for standard genome sequencing and annotation.</title>
        <authorList>
            <consortium name="The Broad Institute Genomics Platform"/>
            <consortium name="The Broad Institute Genome Sequencing Center for Infectious Disease"/>
            <person name="Wu L."/>
            <person name="Ma J."/>
        </authorList>
    </citation>
    <scope>NUCLEOTIDE SEQUENCE [LARGE SCALE GENOMIC DNA]</scope>
    <source>
        <strain evidence="4 5">JCM 11896</strain>
    </source>
</reference>
<feature type="chain" id="PRO_5047355330" description="PepSY domain-containing protein" evidence="2">
    <location>
        <begin position="26"/>
        <end position="147"/>
    </location>
</feature>
<organism evidence="4 5">
    <name type="scientific">Pseudonocardia kongjuensis</name>
    <dbReference type="NCBI Taxonomy" id="102227"/>
    <lineage>
        <taxon>Bacteria</taxon>
        <taxon>Bacillati</taxon>
        <taxon>Actinomycetota</taxon>
        <taxon>Actinomycetes</taxon>
        <taxon>Pseudonocardiales</taxon>
        <taxon>Pseudonocardiaceae</taxon>
        <taxon>Pseudonocardia</taxon>
    </lineage>
</organism>
<evidence type="ECO:0000313" key="4">
    <source>
        <dbReference type="EMBL" id="GAA1386654.1"/>
    </source>
</evidence>